<accession>A0ABU0HC98</accession>
<dbReference type="InterPro" id="IPR009363">
    <property type="entry name" value="Phage_Mu_Gp16"/>
</dbReference>
<keyword evidence="2" id="KW-1185">Reference proteome</keyword>
<dbReference type="RefSeq" id="WP_266350813.1">
    <property type="nucleotide sequence ID" value="NZ_JAPKNG010000006.1"/>
</dbReference>
<proteinExistence type="predicted"/>
<name>A0ABU0HC98_9HYPH</name>
<evidence type="ECO:0000313" key="2">
    <source>
        <dbReference type="Proteomes" id="UP001241603"/>
    </source>
</evidence>
<evidence type="ECO:0000313" key="1">
    <source>
        <dbReference type="EMBL" id="MDQ0439940.1"/>
    </source>
</evidence>
<sequence length="198" mass="21476">MNSIAIIHVAKKQLQLEDDDYRALLIRVTGKASSRDMSEAERGLVVEEMRRLGFHLTPPKSREPKVQPAAKGALDLGGPNATKLRALWISGWNLGVVKDRADTALVAFVKKQTGIDHLAWLRDPRDAAKAIEAIKAWLARAAGVKWPGRAPLPSETKRAVASAQLAILGLPADALDRVADLDAYIADLGAQVRKAKKP</sequence>
<dbReference type="Proteomes" id="UP001241603">
    <property type="component" value="Unassembled WGS sequence"/>
</dbReference>
<gene>
    <name evidence="1" type="ORF">QO014_004346</name>
</gene>
<dbReference type="Pfam" id="PF06252">
    <property type="entry name" value="GemA"/>
    <property type="match status" value="1"/>
</dbReference>
<reference evidence="1 2" key="1">
    <citation type="submission" date="2023-07" db="EMBL/GenBank/DDBJ databases">
        <title>Genomic Encyclopedia of Type Strains, Phase IV (KMG-IV): sequencing the most valuable type-strain genomes for metagenomic binning, comparative biology and taxonomic classification.</title>
        <authorList>
            <person name="Goeker M."/>
        </authorList>
    </citation>
    <scope>NUCLEOTIDE SEQUENCE [LARGE SCALE GENOMIC DNA]</scope>
    <source>
        <strain evidence="1 2">B6-8</strain>
    </source>
</reference>
<protein>
    <submittedName>
        <fullName evidence="1">Phage gp16-like protein</fullName>
    </submittedName>
</protein>
<comment type="caution">
    <text evidence="1">The sequence shown here is derived from an EMBL/GenBank/DDBJ whole genome shotgun (WGS) entry which is preliminary data.</text>
</comment>
<dbReference type="EMBL" id="JAUSVO010000006">
    <property type="protein sequence ID" value="MDQ0439940.1"/>
    <property type="molecule type" value="Genomic_DNA"/>
</dbReference>
<organism evidence="1 2">
    <name type="scientific">Kaistia dalseonensis</name>
    <dbReference type="NCBI Taxonomy" id="410840"/>
    <lineage>
        <taxon>Bacteria</taxon>
        <taxon>Pseudomonadati</taxon>
        <taxon>Pseudomonadota</taxon>
        <taxon>Alphaproteobacteria</taxon>
        <taxon>Hyphomicrobiales</taxon>
        <taxon>Kaistiaceae</taxon>
        <taxon>Kaistia</taxon>
    </lineage>
</organism>